<dbReference type="OrthoDB" id="10249433at2759"/>
<organism evidence="3 4">
    <name type="scientific">Asbolus verrucosus</name>
    <name type="common">Desert ironclad beetle</name>
    <dbReference type="NCBI Taxonomy" id="1661398"/>
    <lineage>
        <taxon>Eukaryota</taxon>
        <taxon>Metazoa</taxon>
        <taxon>Ecdysozoa</taxon>
        <taxon>Arthropoda</taxon>
        <taxon>Hexapoda</taxon>
        <taxon>Insecta</taxon>
        <taxon>Pterygota</taxon>
        <taxon>Neoptera</taxon>
        <taxon>Endopterygota</taxon>
        <taxon>Coleoptera</taxon>
        <taxon>Polyphaga</taxon>
        <taxon>Cucujiformia</taxon>
        <taxon>Tenebrionidae</taxon>
        <taxon>Pimeliinae</taxon>
        <taxon>Asbolus</taxon>
    </lineage>
</organism>
<feature type="domain" description="AB hydrolase-1" evidence="1">
    <location>
        <begin position="324"/>
        <end position="431"/>
    </location>
</feature>
<protein>
    <submittedName>
        <fullName evidence="3">Monoacylglycerol lipase ABHD12-like</fullName>
    </submittedName>
</protein>
<accession>A0A482W3Q1</accession>
<dbReference type="Gene3D" id="3.40.50.1820">
    <property type="entry name" value="alpha/beta hydrolase"/>
    <property type="match status" value="2"/>
</dbReference>
<reference evidence="3 4" key="1">
    <citation type="submission" date="2017-03" db="EMBL/GenBank/DDBJ databases">
        <title>Genome of the blue death feigning beetle - Asbolus verrucosus.</title>
        <authorList>
            <person name="Rider S.D."/>
        </authorList>
    </citation>
    <scope>NUCLEOTIDE SEQUENCE [LARGE SCALE GENOMIC DNA]</scope>
    <source>
        <strain evidence="3">Butters</strain>
        <tissue evidence="3">Head and leg muscle</tissue>
    </source>
</reference>
<keyword evidence="4" id="KW-1185">Reference proteome</keyword>
<dbReference type="GO" id="GO:0005789">
    <property type="term" value="C:endoplasmic reticulum membrane"/>
    <property type="evidence" value="ECO:0007669"/>
    <property type="project" value="TreeGrafter"/>
</dbReference>
<dbReference type="Proteomes" id="UP000292052">
    <property type="component" value="Unassembled WGS sequence"/>
</dbReference>
<dbReference type="GO" id="GO:0052651">
    <property type="term" value="P:monoacylglycerol catabolic process"/>
    <property type="evidence" value="ECO:0007669"/>
    <property type="project" value="TreeGrafter"/>
</dbReference>
<dbReference type="EMBL" id="QDEB01035604">
    <property type="protein sequence ID" value="RZC39307.1"/>
    <property type="molecule type" value="Genomic_DNA"/>
</dbReference>
<evidence type="ECO:0000259" key="1">
    <source>
        <dbReference type="Pfam" id="PF00561"/>
    </source>
</evidence>
<comment type="caution">
    <text evidence="3">The sequence shown here is derived from an EMBL/GenBank/DDBJ whole genome shotgun (WGS) entry which is preliminary data.</text>
</comment>
<dbReference type="PANTHER" id="PTHR12277">
    <property type="entry name" value="ALPHA/BETA HYDROLASE DOMAIN-CONTAINING PROTEIN"/>
    <property type="match status" value="1"/>
</dbReference>
<dbReference type="GO" id="GO:0004622">
    <property type="term" value="F:phosphatidylcholine lysophospholipase activity"/>
    <property type="evidence" value="ECO:0007669"/>
    <property type="project" value="TreeGrafter"/>
</dbReference>
<dbReference type="SUPFAM" id="SSF53474">
    <property type="entry name" value="alpha/beta-Hydrolases"/>
    <property type="match status" value="2"/>
</dbReference>
<dbReference type="PANTHER" id="PTHR12277:SF194">
    <property type="entry name" value="FI04476P"/>
    <property type="match status" value="1"/>
</dbReference>
<dbReference type="AlphaFoldDB" id="A0A482W3Q1"/>
<dbReference type="InterPro" id="IPR022742">
    <property type="entry name" value="Hydrolase_4"/>
</dbReference>
<sequence>MQILEDGRPHRRTEVIYERKSLSKKVKKRLKWIGISVKYELLSGFRNLYVSVKEENSNNIISLGTWHMLPYNLEDKAITAKNFDFDEALKNATSVLLYFHGTGEDRSSSLKKYNIFRYFFHVVAFDYRSYADSTYGELSESAVVNDCVQLYEWLTRRTLAPIFIWGHSLGAALATRSTAVLRSKPEIPQPIGLILEAPFTKMSDELYVHPYGKIFAWLPWFEATVIKPLQKNGFIFDNSKNILSIEIPVMILCAEDDRYAGSENYSDIKSYGLRGVRNFYVTVDEKENVTLGVWQILPSQLLNDLVNNEYYNYEGLLANGNHNILLYLHGNGGIRSVPLELYAILRNHFHIIAPDYRGYADSTKAELTEDYIVNDIVNLYKWLRGKTTARIFFWGHSLGTGVSTHTVSNLKAQNFVPSGLVLETPFSSVPDVMEHHYFLKLLSWLPWYRATMLDPIVHNGFGFESTKYIVDVDCPIMILHAKDDSIVPYELATKQQKIEIFQPKVMSLTIYLKPKDMATCFFIWPQSYRSTRGIL</sequence>
<dbReference type="Pfam" id="PF00561">
    <property type="entry name" value="Abhydrolase_1"/>
    <property type="match status" value="1"/>
</dbReference>
<proteinExistence type="predicted"/>
<evidence type="ECO:0000313" key="4">
    <source>
        <dbReference type="Proteomes" id="UP000292052"/>
    </source>
</evidence>
<feature type="domain" description="Serine aminopeptidase S33" evidence="2">
    <location>
        <begin position="95"/>
        <end position="218"/>
    </location>
</feature>
<name>A0A482W3Q1_ASBVE</name>
<dbReference type="InterPro" id="IPR029058">
    <property type="entry name" value="AB_hydrolase_fold"/>
</dbReference>
<dbReference type="InterPro" id="IPR000073">
    <property type="entry name" value="AB_hydrolase_1"/>
</dbReference>
<gene>
    <name evidence="3" type="ORF">BDFB_003651</name>
</gene>
<dbReference type="STRING" id="1661398.A0A482W3Q1"/>
<dbReference type="GO" id="GO:0006660">
    <property type="term" value="P:phosphatidylserine catabolic process"/>
    <property type="evidence" value="ECO:0007669"/>
    <property type="project" value="TreeGrafter"/>
</dbReference>
<evidence type="ECO:0000313" key="3">
    <source>
        <dbReference type="EMBL" id="RZC39307.1"/>
    </source>
</evidence>
<evidence type="ECO:0000259" key="2">
    <source>
        <dbReference type="Pfam" id="PF12146"/>
    </source>
</evidence>
<dbReference type="GO" id="GO:0047372">
    <property type="term" value="F:monoacylglycerol lipase activity"/>
    <property type="evidence" value="ECO:0007669"/>
    <property type="project" value="TreeGrafter"/>
</dbReference>
<dbReference type="Pfam" id="PF12146">
    <property type="entry name" value="Hydrolase_4"/>
    <property type="match status" value="1"/>
</dbReference>